<organism evidence="1">
    <name type="scientific">Bacteroides intestinalis</name>
    <dbReference type="NCBI Taxonomy" id="329854"/>
    <lineage>
        <taxon>Bacteria</taxon>
        <taxon>Pseudomonadati</taxon>
        <taxon>Bacteroidota</taxon>
        <taxon>Bacteroidia</taxon>
        <taxon>Bacteroidales</taxon>
        <taxon>Bacteroidaceae</taxon>
        <taxon>Bacteroides</taxon>
    </lineage>
</organism>
<reference evidence="1" key="1">
    <citation type="submission" date="2019-11" db="EMBL/GenBank/DDBJ databases">
        <authorList>
            <person name="Feng L."/>
        </authorList>
    </citation>
    <scope>NUCLEOTIDE SEQUENCE</scope>
    <source>
        <strain evidence="1">BintestinalisLFYP9</strain>
    </source>
</reference>
<accession>A0A6N2U4N0</accession>
<dbReference type="RefSeq" id="WP_138292311.1">
    <property type="nucleotide sequence ID" value="NZ_BAABZC010000002.1"/>
</dbReference>
<gene>
    <name evidence="1" type="ORF">BILFYP9_01788</name>
</gene>
<dbReference type="AlphaFoldDB" id="A0A6N2U4N0"/>
<name>A0A6N2U4N0_9BACE</name>
<protein>
    <submittedName>
        <fullName evidence="1">Uncharacterized protein</fullName>
    </submittedName>
</protein>
<sequence>MTTSLIQFHKTDNVCHYELTQEGKKCQFLQFLINTSNFAWCKIPEEITEEDKRQEASILLSKLCAIGYLIFQKKRPDVSRAVIATDYMNKEPGRSGKTLFVNFIAKFIQAEHIAGRFIDINNAFIWYDLSSQTKLVVFDDLPENFDFEWLFPYINGAWVINRKGERVDMIPYQYSPKIVITNPSKITGKGVSLDDRKWELPFSDYYNARHTPIDDFGKCFFTDWDIEDWKYAYMLVADCVQLYLNYGPVLTQEILWESKIEVEIGMDFTSWADNYFSNPSYLNQTISRRKLYELFYKEDNARRKYVSYTVFKYKLAKYCNAKKIAFSTQISNGTELFSFSKV</sequence>
<evidence type="ECO:0000313" key="1">
    <source>
        <dbReference type="EMBL" id="VYT10436.1"/>
    </source>
</evidence>
<dbReference type="EMBL" id="CACRSU010000017">
    <property type="protein sequence ID" value="VYT10436.1"/>
    <property type="molecule type" value="Genomic_DNA"/>
</dbReference>
<proteinExistence type="predicted"/>